<dbReference type="EMBL" id="JBBPFD010000021">
    <property type="protein sequence ID" value="KAK7883017.1"/>
    <property type="molecule type" value="Genomic_DNA"/>
</dbReference>
<name>A0AAW0MV50_9GOBI</name>
<feature type="region of interest" description="Disordered" evidence="1">
    <location>
        <begin position="115"/>
        <end position="138"/>
    </location>
</feature>
<evidence type="ECO:0000313" key="3">
    <source>
        <dbReference type="Proteomes" id="UP001460270"/>
    </source>
</evidence>
<keyword evidence="3" id="KW-1185">Reference proteome</keyword>
<reference evidence="3" key="1">
    <citation type="submission" date="2024-04" db="EMBL/GenBank/DDBJ databases">
        <title>Salinicola lusitanus LLJ914,a marine bacterium isolated from the Okinawa Trough.</title>
        <authorList>
            <person name="Li J."/>
        </authorList>
    </citation>
    <scope>NUCLEOTIDE SEQUENCE [LARGE SCALE GENOMIC DNA]</scope>
</reference>
<gene>
    <name evidence="2" type="ORF">WMY93_029191</name>
</gene>
<organism evidence="2 3">
    <name type="scientific">Mugilogobius chulae</name>
    <name type="common">yellowstripe goby</name>
    <dbReference type="NCBI Taxonomy" id="88201"/>
    <lineage>
        <taxon>Eukaryota</taxon>
        <taxon>Metazoa</taxon>
        <taxon>Chordata</taxon>
        <taxon>Craniata</taxon>
        <taxon>Vertebrata</taxon>
        <taxon>Euteleostomi</taxon>
        <taxon>Actinopterygii</taxon>
        <taxon>Neopterygii</taxon>
        <taxon>Teleostei</taxon>
        <taxon>Neoteleostei</taxon>
        <taxon>Acanthomorphata</taxon>
        <taxon>Gobiaria</taxon>
        <taxon>Gobiiformes</taxon>
        <taxon>Gobioidei</taxon>
        <taxon>Gobiidae</taxon>
        <taxon>Gobionellinae</taxon>
        <taxon>Mugilogobius</taxon>
    </lineage>
</organism>
<feature type="compositionally biased region" description="Low complexity" evidence="1">
    <location>
        <begin position="197"/>
        <end position="208"/>
    </location>
</feature>
<dbReference type="AlphaFoldDB" id="A0AAW0MV50"/>
<feature type="region of interest" description="Disordered" evidence="1">
    <location>
        <begin position="197"/>
        <end position="221"/>
    </location>
</feature>
<proteinExistence type="predicted"/>
<dbReference type="Proteomes" id="UP001460270">
    <property type="component" value="Unassembled WGS sequence"/>
</dbReference>
<evidence type="ECO:0000313" key="2">
    <source>
        <dbReference type="EMBL" id="KAK7883017.1"/>
    </source>
</evidence>
<feature type="region of interest" description="Disordered" evidence="1">
    <location>
        <begin position="245"/>
        <end position="299"/>
    </location>
</feature>
<protein>
    <submittedName>
        <fullName evidence="2">Uncharacterized protein</fullName>
    </submittedName>
</protein>
<accession>A0AAW0MV50</accession>
<comment type="caution">
    <text evidence="2">The sequence shown here is derived from an EMBL/GenBank/DDBJ whole genome shotgun (WGS) entry which is preliminary data.</text>
</comment>
<evidence type="ECO:0000256" key="1">
    <source>
        <dbReference type="SAM" id="MobiDB-lite"/>
    </source>
</evidence>
<feature type="compositionally biased region" description="Pro residues" evidence="1">
    <location>
        <begin position="247"/>
        <end position="260"/>
    </location>
</feature>
<feature type="compositionally biased region" description="Polar residues" evidence="1">
    <location>
        <begin position="266"/>
        <end position="281"/>
    </location>
</feature>
<sequence>MPCQKSALTSDCHDVPLVSGRCFEEDLTHPSPFSLLPPLSPTSVSNHTQLSLSTVSLHKSLSKGRGQWLLLQQSHQLLQIYQNQRRKSDQASAGRTSHYRGLWTVRLDRRRDVETDLPPAHKPAPPPPKKKNSDMKGHMTSDDIQVVHLDKEEEMQKLPLQPPYYDMAPTESTAFTDKLNSGHKDCDVQYAELDTAALASSPSPRSSAHTGPGDLVELQDPGRRPEELLNPAEYINYQPVCNMGEPYPEPPSAQPYPPVTYLPQHPYTQQPEEPMYSNTSYPAQAPQAPPYKFPKEQSV</sequence>